<evidence type="ECO:0000256" key="4">
    <source>
        <dbReference type="PROSITE-ProRule" id="PRU00169"/>
    </source>
</evidence>
<dbReference type="InterPro" id="IPR001789">
    <property type="entry name" value="Sig_transdc_resp-reg_receiver"/>
</dbReference>
<evidence type="ECO:0000256" key="3">
    <source>
        <dbReference type="ARBA" id="ARBA00023163"/>
    </source>
</evidence>
<dbReference type="Proteomes" id="UP000600247">
    <property type="component" value="Unassembled WGS sequence"/>
</dbReference>
<name>A0A917GNX8_9BACL</name>
<dbReference type="GO" id="GO:0000160">
    <property type="term" value="P:phosphorelay signal transduction system"/>
    <property type="evidence" value="ECO:0007669"/>
    <property type="project" value="InterPro"/>
</dbReference>
<proteinExistence type="predicted"/>
<dbReference type="PRINTS" id="PR00032">
    <property type="entry name" value="HTHARAC"/>
</dbReference>
<dbReference type="Gene3D" id="1.10.10.60">
    <property type="entry name" value="Homeodomain-like"/>
    <property type="match status" value="2"/>
</dbReference>
<dbReference type="SMART" id="SM00342">
    <property type="entry name" value="HTH_ARAC"/>
    <property type="match status" value="1"/>
</dbReference>
<dbReference type="InterPro" id="IPR020449">
    <property type="entry name" value="Tscrpt_reg_AraC-type_HTH"/>
</dbReference>
<evidence type="ECO:0000313" key="8">
    <source>
        <dbReference type="Proteomes" id="UP000600247"/>
    </source>
</evidence>
<reference evidence="7 8" key="1">
    <citation type="journal article" date="2014" name="Int. J. Syst. Evol. Microbiol.">
        <title>Complete genome sequence of Corynebacterium casei LMG S-19264T (=DSM 44701T), isolated from a smear-ripened cheese.</title>
        <authorList>
            <consortium name="US DOE Joint Genome Institute (JGI-PGF)"/>
            <person name="Walter F."/>
            <person name="Albersmeier A."/>
            <person name="Kalinowski J."/>
            <person name="Ruckert C."/>
        </authorList>
    </citation>
    <scope>NUCLEOTIDE SEQUENCE [LARGE SCALE GENOMIC DNA]</scope>
    <source>
        <strain evidence="7 8">CGMCC 1.15286</strain>
    </source>
</reference>
<dbReference type="InterPro" id="IPR018062">
    <property type="entry name" value="HTH_AraC-typ_CS"/>
</dbReference>
<dbReference type="Gene3D" id="3.40.50.2300">
    <property type="match status" value="1"/>
</dbReference>
<dbReference type="SUPFAM" id="SSF52172">
    <property type="entry name" value="CheY-like"/>
    <property type="match status" value="1"/>
</dbReference>
<evidence type="ECO:0000313" key="7">
    <source>
        <dbReference type="EMBL" id="GGG52222.1"/>
    </source>
</evidence>
<evidence type="ECO:0000256" key="1">
    <source>
        <dbReference type="ARBA" id="ARBA00023015"/>
    </source>
</evidence>
<dbReference type="PROSITE" id="PS01124">
    <property type="entry name" value="HTH_ARAC_FAMILY_2"/>
    <property type="match status" value="1"/>
</dbReference>
<dbReference type="Pfam" id="PF12833">
    <property type="entry name" value="HTH_18"/>
    <property type="match status" value="1"/>
</dbReference>
<dbReference type="InterPro" id="IPR011006">
    <property type="entry name" value="CheY-like_superfamily"/>
</dbReference>
<dbReference type="RefSeq" id="WP_188887014.1">
    <property type="nucleotide sequence ID" value="NZ_BMHY01000001.1"/>
</dbReference>
<dbReference type="CDD" id="cd17536">
    <property type="entry name" value="REC_YesN-like"/>
    <property type="match status" value="1"/>
</dbReference>
<dbReference type="AlphaFoldDB" id="A0A917GNX8"/>
<evidence type="ECO:0008006" key="9">
    <source>
        <dbReference type="Google" id="ProtNLM"/>
    </source>
</evidence>
<dbReference type="Pfam" id="PF00072">
    <property type="entry name" value="Response_reg"/>
    <property type="match status" value="1"/>
</dbReference>
<evidence type="ECO:0000256" key="2">
    <source>
        <dbReference type="ARBA" id="ARBA00023125"/>
    </source>
</evidence>
<dbReference type="InterPro" id="IPR009057">
    <property type="entry name" value="Homeodomain-like_sf"/>
</dbReference>
<dbReference type="GO" id="GO:0003700">
    <property type="term" value="F:DNA-binding transcription factor activity"/>
    <property type="evidence" value="ECO:0007669"/>
    <property type="project" value="InterPro"/>
</dbReference>
<dbReference type="GO" id="GO:0043565">
    <property type="term" value="F:sequence-specific DNA binding"/>
    <property type="evidence" value="ECO:0007669"/>
    <property type="project" value="InterPro"/>
</dbReference>
<comment type="caution">
    <text evidence="7">The sequence shown here is derived from an EMBL/GenBank/DDBJ whole genome shotgun (WGS) entry which is preliminary data.</text>
</comment>
<keyword evidence="1" id="KW-0805">Transcription regulation</keyword>
<dbReference type="SUPFAM" id="SSF46689">
    <property type="entry name" value="Homeodomain-like"/>
    <property type="match status" value="2"/>
</dbReference>
<sequence>MLSILLIDDEPLTTLALRKIFETHFPALEILGEATNGQQAWELIQVRVPDMIISDIRMPHLDGLELLNKVREANLPSKVVLLTAYGEFEYARKALKLQASGYLLKPYIQSEVIKEIFRVIKEIEAEKGVKESFTKVIPLFEENAFKKLLAGKLDSNGLHDFLKITKDRWESCIISVFQLGGTASKAVEIEEVIKISLTEEVNDYFSHSERHGISFFHRYNELVVIHSASSASSSNPVPVQDCIRILMNYSEQPLLVGTCSKPYPLLQLADAYGEALVQSSKVQETGPNRGASIRQGALIERAVEYCKQNYMTDINLQKIADYLDVNKNHFCNIFKEQLQVTFWDYVTGLRIAHAKQLLQSSDELVANIAVQSGYINTSHFGRVFKEIAGVTPAEYRRKSRIS</sequence>
<dbReference type="EMBL" id="BMHY01000001">
    <property type="protein sequence ID" value="GGG52222.1"/>
    <property type="molecule type" value="Genomic_DNA"/>
</dbReference>
<protein>
    <recommendedName>
        <fullName evidence="9">DNA-binding response regulator</fullName>
    </recommendedName>
</protein>
<feature type="modified residue" description="4-aspartylphosphate" evidence="4">
    <location>
        <position position="55"/>
    </location>
</feature>
<dbReference type="SMART" id="SM00448">
    <property type="entry name" value="REC"/>
    <property type="match status" value="1"/>
</dbReference>
<dbReference type="PANTHER" id="PTHR43280">
    <property type="entry name" value="ARAC-FAMILY TRANSCRIPTIONAL REGULATOR"/>
    <property type="match status" value="1"/>
</dbReference>
<organism evidence="7 8">
    <name type="scientific">Paenibacillus radicis</name>
    <name type="common">ex Gao et al. 2016</name>
    <dbReference type="NCBI Taxonomy" id="1737354"/>
    <lineage>
        <taxon>Bacteria</taxon>
        <taxon>Bacillati</taxon>
        <taxon>Bacillota</taxon>
        <taxon>Bacilli</taxon>
        <taxon>Bacillales</taxon>
        <taxon>Paenibacillaceae</taxon>
        <taxon>Paenibacillus</taxon>
    </lineage>
</organism>
<feature type="domain" description="Response regulatory" evidence="6">
    <location>
        <begin position="3"/>
        <end position="120"/>
    </location>
</feature>
<dbReference type="PROSITE" id="PS00041">
    <property type="entry name" value="HTH_ARAC_FAMILY_1"/>
    <property type="match status" value="1"/>
</dbReference>
<keyword evidence="3" id="KW-0804">Transcription</keyword>
<keyword evidence="8" id="KW-1185">Reference proteome</keyword>
<feature type="domain" description="HTH araC/xylS-type" evidence="5">
    <location>
        <begin position="300"/>
        <end position="398"/>
    </location>
</feature>
<keyword evidence="2" id="KW-0238">DNA-binding</keyword>
<dbReference type="PANTHER" id="PTHR43280:SF2">
    <property type="entry name" value="HTH-TYPE TRANSCRIPTIONAL REGULATOR EXSA"/>
    <property type="match status" value="1"/>
</dbReference>
<keyword evidence="4" id="KW-0597">Phosphoprotein</keyword>
<accession>A0A917GNX8</accession>
<dbReference type="InterPro" id="IPR018060">
    <property type="entry name" value="HTH_AraC"/>
</dbReference>
<evidence type="ECO:0000259" key="6">
    <source>
        <dbReference type="PROSITE" id="PS50110"/>
    </source>
</evidence>
<dbReference type="PROSITE" id="PS50110">
    <property type="entry name" value="RESPONSE_REGULATORY"/>
    <property type="match status" value="1"/>
</dbReference>
<evidence type="ECO:0000259" key="5">
    <source>
        <dbReference type="PROSITE" id="PS01124"/>
    </source>
</evidence>
<gene>
    <name evidence="7" type="ORF">GCM10010918_01160</name>
</gene>